<dbReference type="InterPro" id="IPR011990">
    <property type="entry name" value="TPR-like_helical_dom_sf"/>
</dbReference>
<dbReference type="AlphaFoldDB" id="A0A2C5ZLH0"/>
<evidence type="ECO:0000259" key="1">
    <source>
        <dbReference type="PROSITE" id="PS50181"/>
    </source>
</evidence>
<dbReference type="InterPro" id="IPR036047">
    <property type="entry name" value="F-box-like_dom_sf"/>
</dbReference>
<dbReference type="STRING" id="2004952.A0A2C5ZLH0"/>
<accession>A0A2C5ZLH0</accession>
<dbReference type="InterPro" id="IPR001810">
    <property type="entry name" value="F-box_dom"/>
</dbReference>
<protein>
    <recommendedName>
        <fullName evidence="1">F-box domain-containing protein</fullName>
    </recommendedName>
</protein>
<dbReference type="SUPFAM" id="SSF52047">
    <property type="entry name" value="RNI-like"/>
    <property type="match status" value="1"/>
</dbReference>
<dbReference type="PROSITE" id="PS50181">
    <property type="entry name" value="FBOX"/>
    <property type="match status" value="1"/>
</dbReference>
<organism evidence="2 3">
    <name type="scientific">Ophiocordyceps camponoti-rufipedis</name>
    <dbReference type="NCBI Taxonomy" id="2004952"/>
    <lineage>
        <taxon>Eukaryota</taxon>
        <taxon>Fungi</taxon>
        <taxon>Dikarya</taxon>
        <taxon>Ascomycota</taxon>
        <taxon>Pezizomycotina</taxon>
        <taxon>Sordariomycetes</taxon>
        <taxon>Hypocreomycetidae</taxon>
        <taxon>Hypocreales</taxon>
        <taxon>Ophiocordycipitaceae</taxon>
        <taxon>Ophiocordyceps</taxon>
    </lineage>
</organism>
<sequence>MEDLEAGRTCFATENYHDALKHFTRTMQDCRCNTKRRRLRCSCKNFYEAIEKDHISILEASLRPCKCIAGGFEKCDDLLHIKALDYRSATFEALDQMDRAEADAIWILELAPSLPHGYLRLGKIARLRKKNWLAGKIYGNGVEATKELSPNKPPEVQELKRKLARIQLRFMTRRDPIVFPLEVFYIIMGNLPITDLVKCLAVSRAWRQSLVKDHGCHLWRELDFRTPPAQPLSVQDINTLVARSGYALKTIVIKDSLLFKLTEAKLNALLRHNKWLEYLHVCLAYTEAQRLPYEPGMYSRLRFLCLDSFRDDSVILRRPNPVTENHLLARTFVTRIASVLEHFVLRGATPPSWCSRIDLPEFPNLKSFRLHRQNEPPHTVPFMEFPIFYLAQKTPRLEQLMLANLDLDYRSIQEDLPDWPHMWPNLKVFVCHRDRANSLQQTRRTFMSVALVNTINWGNNMRCLDLDLLHGNPDHAGEQPAICIIDDLIRRHIVTRDKAPLPPGTNFANLRSLKMSNFSLEPRLMQRVLSDTVARRNLHSLDFVFPLENNMDQRGRKCIEYLVKYDWIRGLDSMRHMGFKRFVFPEVSLREEDAPLSGFLASFPNLESVYLDSEFLTEDEFVSLITRVMRETRIKTIYQLRVHGARMDHLKMLSRSYGVKLCWDNKPRVWPQTMED</sequence>
<gene>
    <name evidence="2" type="ORF">CDD80_2689</name>
</gene>
<reference evidence="2 3" key="1">
    <citation type="submission" date="2017-06" db="EMBL/GenBank/DDBJ databases">
        <title>Ant-infecting Ophiocordyceps genomes reveal a high diversity of potential behavioral manipulation genes and a possible major role for enterotoxins.</title>
        <authorList>
            <person name="De Bekker C."/>
            <person name="Evans H.C."/>
            <person name="Brachmann A."/>
            <person name="Hughes D.P."/>
        </authorList>
    </citation>
    <scope>NUCLEOTIDE SEQUENCE [LARGE SCALE GENOMIC DNA]</scope>
    <source>
        <strain evidence="2 3">Map16</strain>
    </source>
</reference>
<dbReference type="SUPFAM" id="SSF48452">
    <property type="entry name" value="TPR-like"/>
    <property type="match status" value="1"/>
</dbReference>
<dbReference type="CDD" id="cd09917">
    <property type="entry name" value="F-box_SF"/>
    <property type="match status" value="1"/>
</dbReference>
<evidence type="ECO:0000313" key="3">
    <source>
        <dbReference type="Proteomes" id="UP000226431"/>
    </source>
</evidence>
<keyword evidence="3" id="KW-1185">Reference proteome</keyword>
<dbReference type="Gene3D" id="1.25.40.10">
    <property type="entry name" value="Tetratricopeptide repeat domain"/>
    <property type="match status" value="1"/>
</dbReference>
<dbReference type="EMBL" id="NJES01000024">
    <property type="protein sequence ID" value="PHH80151.1"/>
    <property type="molecule type" value="Genomic_DNA"/>
</dbReference>
<comment type="caution">
    <text evidence="2">The sequence shown here is derived from an EMBL/GenBank/DDBJ whole genome shotgun (WGS) entry which is preliminary data.</text>
</comment>
<dbReference type="Proteomes" id="UP000226431">
    <property type="component" value="Unassembled WGS sequence"/>
</dbReference>
<proteinExistence type="predicted"/>
<dbReference type="OrthoDB" id="629492at2759"/>
<dbReference type="SUPFAM" id="SSF81383">
    <property type="entry name" value="F-box domain"/>
    <property type="match status" value="1"/>
</dbReference>
<feature type="domain" description="F-box" evidence="1">
    <location>
        <begin position="173"/>
        <end position="222"/>
    </location>
</feature>
<dbReference type="Pfam" id="PF00646">
    <property type="entry name" value="F-box"/>
    <property type="match status" value="1"/>
</dbReference>
<evidence type="ECO:0000313" key="2">
    <source>
        <dbReference type="EMBL" id="PHH80151.1"/>
    </source>
</evidence>
<dbReference type="Gene3D" id="1.20.1280.50">
    <property type="match status" value="1"/>
</dbReference>
<name>A0A2C5ZLH0_9HYPO</name>